<dbReference type="InterPro" id="IPR000719">
    <property type="entry name" value="Prot_kinase_dom"/>
</dbReference>
<dbReference type="SUPFAM" id="SSF56112">
    <property type="entry name" value="Protein kinase-like (PK-like)"/>
    <property type="match status" value="1"/>
</dbReference>
<dbReference type="GO" id="GO:0004674">
    <property type="term" value="F:protein serine/threonine kinase activity"/>
    <property type="evidence" value="ECO:0007669"/>
    <property type="project" value="TreeGrafter"/>
</dbReference>
<keyword evidence="3" id="KW-1185">Reference proteome</keyword>
<dbReference type="OrthoDB" id="5966500at2759"/>
<accession>A0A8H6XPG9</accession>
<keyword evidence="2" id="KW-0418">Kinase</keyword>
<dbReference type="InterPro" id="IPR051681">
    <property type="entry name" value="Ser/Thr_Kinases-Pseudokinases"/>
</dbReference>
<proteinExistence type="predicted"/>
<protein>
    <submittedName>
        <fullName evidence="2">TKL/TKL-ccin protein kinase</fullName>
    </submittedName>
</protein>
<sequence>MDLKRGMPDGFLDAPSFPEPYCRDLAGRITLEDRFPFASGGNSNIYRGQLLLSDGHLIRVAIKMIRFPDDNDVDQVGRRLRREVEIWRRLKHRNVLPFFGVCDDIAPRPMLISMFCHFGHIGTYLKTHPWADRDELVYGITSGLHYLHENDIVHGDLKQQNVLVDPSQVPCICDFGFSKIITCAGFTTLSVGTVPYLAPELFFVLDAENTNVSLPRTTKYSDVYSFALLVLEARF</sequence>
<feature type="domain" description="Protein kinase" evidence="1">
    <location>
        <begin position="31"/>
        <end position="235"/>
    </location>
</feature>
<organism evidence="2 3">
    <name type="scientific">Mycena venus</name>
    <dbReference type="NCBI Taxonomy" id="2733690"/>
    <lineage>
        <taxon>Eukaryota</taxon>
        <taxon>Fungi</taxon>
        <taxon>Dikarya</taxon>
        <taxon>Basidiomycota</taxon>
        <taxon>Agaricomycotina</taxon>
        <taxon>Agaricomycetes</taxon>
        <taxon>Agaricomycetidae</taxon>
        <taxon>Agaricales</taxon>
        <taxon>Marasmiineae</taxon>
        <taxon>Mycenaceae</taxon>
        <taxon>Mycena</taxon>
    </lineage>
</organism>
<dbReference type="SMART" id="SM00220">
    <property type="entry name" value="S_TKc"/>
    <property type="match status" value="1"/>
</dbReference>
<dbReference type="Gene3D" id="1.10.510.10">
    <property type="entry name" value="Transferase(Phosphotransferase) domain 1"/>
    <property type="match status" value="1"/>
</dbReference>
<dbReference type="InterPro" id="IPR008271">
    <property type="entry name" value="Ser/Thr_kinase_AS"/>
</dbReference>
<keyword evidence="2" id="KW-0808">Transferase</keyword>
<dbReference type="GO" id="GO:0005524">
    <property type="term" value="F:ATP binding"/>
    <property type="evidence" value="ECO:0007669"/>
    <property type="project" value="InterPro"/>
</dbReference>
<dbReference type="PROSITE" id="PS00108">
    <property type="entry name" value="PROTEIN_KINASE_ST"/>
    <property type="match status" value="1"/>
</dbReference>
<dbReference type="PROSITE" id="PS50011">
    <property type="entry name" value="PROTEIN_KINASE_DOM"/>
    <property type="match status" value="1"/>
</dbReference>
<dbReference type="Proteomes" id="UP000620124">
    <property type="component" value="Unassembled WGS sequence"/>
</dbReference>
<evidence type="ECO:0000259" key="1">
    <source>
        <dbReference type="PROSITE" id="PS50011"/>
    </source>
</evidence>
<dbReference type="AlphaFoldDB" id="A0A8H6XPG9"/>
<name>A0A8H6XPG9_9AGAR</name>
<dbReference type="Pfam" id="PF00069">
    <property type="entry name" value="Pkinase"/>
    <property type="match status" value="1"/>
</dbReference>
<evidence type="ECO:0000313" key="2">
    <source>
        <dbReference type="EMBL" id="KAF7345558.1"/>
    </source>
</evidence>
<dbReference type="InterPro" id="IPR011009">
    <property type="entry name" value="Kinase-like_dom_sf"/>
</dbReference>
<dbReference type="PANTHER" id="PTHR44329">
    <property type="entry name" value="SERINE/THREONINE-PROTEIN KINASE TNNI3K-RELATED"/>
    <property type="match status" value="1"/>
</dbReference>
<dbReference type="EMBL" id="JACAZI010000013">
    <property type="protein sequence ID" value="KAF7345558.1"/>
    <property type="molecule type" value="Genomic_DNA"/>
</dbReference>
<reference evidence="2" key="1">
    <citation type="submission" date="2020-05" db="EMBL/GenBank/DDBJ databases">
        <title>Mycena genomes resolve the evolution of fungal bioluminescence.</title>
        <authorList>
            <person name="Tsai I.J."/>
        </authorList>
    </citation>
    <scope>NUCLEOTIDE SEQUENCE</scope>
    <source>
        <strain evidence="2">CCC161011</strain>
    </source>
</reference>
<comment type="caution">
    <text evidence="2">The sequence shown here is derived from an EMBL/GenBank/DDBJ whole genome shotgun (WGS) entry which is preliminary data.</text>
</comment>
<evidence type="ECO:0000313" key="3">
    <source>
        <dbReference type="Proteomes" id="UP000620124"/>
    </source>
</evidence>
<gene>
    <name evidence="2" type="ORF">MVEN_01574500</name>
</gene>